<dbReference type="SUPFAM" id="SSF53335">
    <property type="entry name" value="S-adenosyl-L-methionine-dependent methyltransferases"/>
    <property type="match status" value="1"/>
</dbReference>
<dbReference type="EMBL" id="DRNZ01000309">
    <property type="protein sequence ID" value="HHO58537.1"/>
    <property type="molecule type" value="Genomic_DNA"/>
</dbReference>
<dbReference type="InterPro" id="IPR029063">
    <property type="entry name" value="SAM-dependent_MTases_sf"/>
</dbReference>
<protein>
    <recommendedName>
        <fullName evidence="2">DNA adenine methylase</fullName>
    </recommendedName>
</protein>
<reference evidence="1" key="1">
    <citation type="journal article" date="2020" name="mSystems">
        <title>Genome- and Community-Level Interaction Insights into Carbon Utilization and Element Cycling Functions of Hydrothermarchaeota in Hydrothermal Sediment.</title>
        <authorList>
            <person name="Zhou Z."/>
            <person name="Liu Y."/>
            <person name="Xu W."/>
            <person name="Pan J."/>
            <person name="Luo Z.H."/>
            <person name="Li M."/>
        </authorList>
    </citation>
    <scope>NUCLEOTIDE SEQUENCE [LARGE SCALE GENOMIC DNA]</scope>
    <source>
        <strain evidence="1">HyVt-523</strain>
    </source>
</reference>
<dbReference type="AlphaFoldDB" id="A0A7C5WTM7"/>
<organism evidence="1">
    <name type="scientific">Oceanithermus profundus</name>
    <dbReference type="NCBI Taxonomy" id="187137"/>
    <lineage>
        <taxon>Bacteria</taxon>
        <taxon>Thermotogati</taxon>
        <taxon>Deinococcota</taxon>
        <taxon>Deinococci</taxon>
        <taxon>Thermales</taxon>
        <taxon>Thermaceae</taxon>
        <taxon>Oceanithermus</taxon>
    </lineage>
</organism>
<comment type="caution">
    <text evidence="1">The sequence shown here is derived from an EMBL/GenBank/DDBJ whole genome shotgun (WGS) entry which is preliminary data.</text>
</comment>
<gene>
    <name evidence="1" type="ORF">ENJ85_05115</name>
</gene>
<name>A0A7C5WTM7_9DEIN</name>
<accession>A0A7C5WTM7</accession>
<dbReference type="Proteomes" id="UP000886105">
    <property type="component" value="Unassembled WGS sequence"/>
</dbReference>
<proteinExistence type="predicted"/>
<evidence type="ECO:0008006" key="2">
    <source>
        <dbReference type="Google" id="ProtNLM"/>
    </source>
</evidence>
<evidence type="ECO:0000313" key="1">
    <source>
        <dbReference type="EMBL" id="HHO58537.1"/>
    </source>
</evidence>
<sequence length="214" mass="24239">MEPFAGGAGYSLWWGVDEAVLIDKFEKIVAVWEWLIAADPEDILALPMVDEGESVDDYGLQGARRWFVGWWLSSAGVASPVLRPSKFAQINKKTGAWGSYWNPQLRGKIARDIPRLRRWVACVGDYRDAPDIEATWFIDPPYQEAGRHYPRGSRGIDYADLAEFCRTRRGQVIVCENEGADWLPFQTFRSWSSGFDGAGNAKSTKEVIWTNDAW</sequence>